<dbReference type="AlphaFoldDB" id="A0A2M8QGT1"/>
<reference evidence="2 3" key="1">
    <citation type="submission" date="2017-11" db="EMBL/GenBank/DDBJ databases">
        <title>Evolution of Phototrophy in the Chloroflexi Phylum Driven by Horizontal Gene Transfer.</title>
        <authorList>
            <person name="Ward L.M."/>
            <person name="Hemp J."/>
            <person name="Shih P.M."/>
            <person name="Mcglynn S.E."/>
            <person name="Fischer W."/>
        </authorList>
    </citation>
    <scope>NUCLEOTIDE SEQUENCE [LARGE SCALE GENOMIC DNA]</scope>
    <source>
        <strain evidence="2">JP3_7</strain>
    </source>
</reference>
<dbReference type="EMBL" id="PGTN01000002">
    <property type="protein sequence ID" value="PJF48978.1"/>
    <property type="molecule type" value="Genomic_DNA"/>
</dbReference>
<gene>
    <name evidence="2" type="ORF">CUN48_00490</name>
</gene>
<evidence type="ECO:0000313" key="2">
    <source>
        <dbReference type="EMBL" id="PJF48978.1"/>
    </source>
</evidence>
<name>A0A2M8QGT1_9CHLR</name>
<dbReference type="Proteomes" id="UP000230790">
    <property type="component" value="Unassembled WGS sequence"/>
</dbReference>
<feature type="domain" description="Golvesin/Xly CBD-like" evidence="1">
    <location>
        <begin position="52"/>
        <end position="192"/>
    </location>
</feature>
<dbReference type="InterPro" id="IPR033803">
    <property type="entry name" value="CBD-like_Golvesin-Xly"/>
</dbReference>
<evidence type="ECO:0000259" key="1">
    <source>
        <dbReference type="Pfam" id="PF25275"/>
    </source>
</evidence>
<evidence type="ECO:0000313" key="3">
    <source>
        <dbReference type="Proteomes" id="UP000230790"/>
    </source>
</evidence>
<comment type="caution">
    <text evidence="2">The sequence shown here is derived from an EMBL/GenBank/DDBJ whole genome shotgun (WGS) entry which is preliminary data.</text>
</comment>
<proteinExistence type="predicted"/>
<organism evidence="2 3">
    <name type="scientific">Candidatus Thermofonsia Clade 3 bacterium</name>
    <dbReference type="NCBI Taxonomy" id="2364212"/>
    <lineage>
        <taxon>Bacteria</taxon>
        <taxon>Bacillati</taxon>
        <taxon>Chloroflexota</taxon>
        <taxon>Candidatus Thermofontia</taxon>
        <taxon>Candidatus Thermofonsia Clade 3</taxon>
    </lineage>
</organism>
<accession>A0A2M8QGT1</accession>
<sequence length="637" mass="68347">MLASNAHAMTSARGRTARRWGWLLAGLGAALAGLALLRAPVVGQASLPPTAIIVDETDADFQRFGPPQWWYAVTGTTFNFYGGAMYYTYSEPATRVNYARWMLPITATRPMTYEVFAFIPRYHSSTANARYEIVAGSVTTTVAISQNRYYAEWVSLGMHYFAASGPNYVQLTDVTGEPAGARKVAFDAVAFVPQASATPPISATANAYLPLVLSHPAPGVRATTSRYISTLDPALHYAMGCAAGNAGEQGMVILAFGQPWRSDSGQYGVIYYRRPGYPFASTAAVAEASQAFLRGYWECAPAFARLSLAIGTNNYRGATLQADTSFAHGQAWGQMIQQVHAWLQEHAPAGVAERLAVFGGNDIEMSWNTPALTKAWVNGYASATARPFVNFGTCDGCPTSGNPAQSPNNGWTVDDVWQVNRPPYAIPFPEIYLRSGINADQWYRMSLYAALNKGAKLDFGGLLTQWQACQDRRSCGGLTDNTPQQGWQQLQDALNADPRTAMPLPPPSDITWQNAVSANAPAASPLASAGEGRIVADVLPPLSAMTFLAENAWEAPGIIVFAGRARDPAAGGSGEDTGGVAVFRLTEAGEYVFPPRVLAAPMPTGALRITHAEEGRLTLSDGANILRFDVVAADWVE</sequence>
<protein>
    <recommendedName>
        <fullName evidence="1">Golvesin/Xly CBD-like domain-containing protein</fullName>
    </recommendedName>
</protein>
<dbReference type="Pfam" id="PF25275">
    <property type="entry name" value="Golvesin_C"/>
    <property type="match status" value="1"/>
</dbReference>